<protein>
    <submittedName>
        <fullName evidence="3">RNA polymerase Rpo13</fullName>
    </submittedName>
</protein>
<evidence type="ECO:0000313" key="4">
    <source>
        <dbReference type="Proteomes" id="UP000248044"/>
    </source>
</evidence>
<accession>A0A2U9IEQ3</accession>
<dbReference type="GeneID" id="36832060"/>
<gene>
    <name evidence="3" type="ORF">DFR85_07850</name>
</gene>
<evidence type="ECO:0000313" key="3">
    <source>
        <dbReference type="EMBL" id="AWR94518.1"/>
    </source>
</evidence>
<dbReference type="InterPro" id="IPR021985">
    <property type="entry name" value="RNA_pol_Rpo13"/>
</dbReference>
<dbReference type="OrthoDB" id="44217at2157"/>
<feature type="domain" description="RNA polymerase Rpo13 subunit HTH" evidence="2">
    <location>
        <begin position="12"/>
        <end position="54"/>
    </location>
</feature>
<feature type="region of interest" description="Disordered" evidence="1">
    <location>
        <begin position="67"/>
        <end position="95"/>
    </location>
</feature>
<keyword evidence="4" id="KW-1185">Reference proteome</keyword>
<dbReference type="EMBL" id="CP029289">
    <property type="protein sequence ID" value="AWR94518.1"/>
    <property type="molecule type" value="Genomic_DNA"/>
</dbReference>
<evidence type="ECO:0000256" key="1">
    <source>
        <dbReference type="SAM" id="MobiDB-lite"/>
    </source>
</evidence>
<name>A0A2U9IEQ3_9CREN</name>
<evidence type="ECO:0000259" key="2">
    <source>
        <dbReference type="Pfam" id="PF12136"/>
    </source>
</evidence>
<dbReference type="Proteomes" id="UP000248044">
    <property type="component" value="Chromosome"/>
</dbReference>
<dbReference type="Pfam" id="PF12136">
    <property type="entry name" value="RNA_pol_Rpo13"/>
    <property type="match status" value="1"/>
</dbReference>
<reference evidence="3 4" key="1">
    <citation type="submission" date="2018-05" db="EMBL/GenBank/DDBJ databases">
        <title>Complete Genome Sequences of Extremely Thermoacidophilic, Metal-Mobilizing Type-Strain Members of the Archaeal Family Sulfolobaceae: Acidianus brierleyi DSM-1651T, Acidianus sulfidivorans DSM-18786T, Metallosphaera hakonensis DSM-7519T, and Metallosphaera prunae DSM-10039T.</title>
        <authorList>
            <person name="Counts J.A."/>
            <person name="Kelly R.M."/>
        </authorList>
    </citation>
    <scope>NUCLEOTIDE SEQUENCE [LARGE SCALE GENOMIC DNA]</scope>
    <source>
        <strain evidence="3 4">DSM 1651</strain>
    </source>
</reference>
<proteinExistence type="predicted"/>
<feature type="region of interest" description="Disordered" evidence="1">
    <location>
        <begin position="1"/>
        <end position="31"/>
    </location>
</feature>
<feature type="compositionally biased region" description="Basic residues" evidence="1">
    <location>
        <begin position="78"/>
        <end position="95"/>
    </location>
</feature>
<organism evidence="3 4">
    <name type="scientific">Acidianus brierleyi</name>
    <dbReference type="NCBI Taxonomy" id="41673"/>
    <lineage>
        <taxon>Archaea</taxon>
        <taxon>Thermoproteota</taxon>
        <taxon>Thermoprotei</taxon>
        <taxon>Sulfolobales</taxon>
        <taxon>Sulfolobaceae</taxon>
        <taxon>Acidianus</taxon>
    </lineage>
</organism>
<dbReference type="RefSeq" id="WP_110270399.1">
    <property type="nucleotide sequence ID" value="NZ_CP029289.2"/>
</dbReference>
<feature type="compositionally biased region" description="Acidic residues" evidence="1">
    <location>
        <begin position="1"/>
        <end position="15"/>
    </location>
</feature>
<sequence>MSDEYNNGEENEETTSEEKEPREEDSEFPAVSLQDIELLMKNTEVWYELLNGKISLDDAKKLFEQNISSMPSQSEGKKAKRKAPAKKVKKEKVKK</sequence>
<dbReference type="KEGG" id="abri:DFR85_07850"/>
<dbReference type="Gene3D" id="6.20.450.10">
    <property type="match status" value="1"/>
</dbReference>
<dbReference type="AlphaFoldDB" id="A0A2U9IEQ3"/>